<reference evidence="3 4" key="1">
    <citation type="submission" date="2013-05" db="EMBL/GenBank/DDBJ databases">
        <authorList>
            <person name="Harkins D.M."/>
            <person name="Durkin A.S."/>
            <person name="Brinkac L.M."/>
            <person name="Haft D.H."/>
            <person name="Selengut J.D."/>
            <person name="Sanka R."/>
            <person name="DePew J."/>
            <person name="Purushe J."/>
            <person name="Hartskeerl R.A."/>
            <person name="Ahmed A."/>
            <person name="van der Linden H."/>
            <person name="Goris M.G.A."/>
            <person name="Vinetz J.M."/>
            <person name="Sutton G.G."/>
            <person name="Nierman W.C."/>
            <person name="Fouts D.E."/>
        </authorList>
    </citation>
    <scope>NUCLEOTIDE SEQUENCE [LARGE SCALE GENOMIC DNA]</scope>
    <source>
        <strain evidence="3 4">10</strain>
    </source>
</reference>
<evidence type="ECO:0000256" key="2">
    <source>
        <dbReference type="SAM" id="Phobius"/>
    </source>
</evidence>
<dbReference type="Proteomes" id="UP000018719">
    <property type="component" value="Unassembled WGS sequence"/>
</dbReference>
<sequence>MTVRCPRCYHSFLFDPDDKASLTGGRYESGSEDNSNPRSWRGFFLFIEELWRKAKEKIFPRRNESLGWQSPKSSHETYQQAMPRYTVTRSFGQRFARNLLLALILIGIARACFFTQERIIFQERNSPPDMEESEPQIPTPSVPDAPQEEERPQYEI</sequence>
<comment type="caution">
    <text evidence="3">The sequence shown here is derived from an EMBL/GenBank/DDBJ whole genome shotgun (WGS) entry which is preliminary data.</text>
</comment>
<dbReference type="AlphaFoldDB" id="V6HJP3"/>
<evidence type="ECO:0000256" key="1">
    <source>
        <dbReference type="SAM" id="MobiDB-lite"/>
    </source>
</evidence>
<proteinExistence type="predicted"/>
<accession>V6HJP3</accession>
<dbReference type="STRING" id="1049790.LEP1GSC047_0670"/>
<keyword evidence="2" id="KW-1133">Transmembrane helix</keyword>
<feature type="region of interest" description="Disordered" evidence="1">
    <location>
        <begin position="124"/>
        <end position="156"/>
    </location>
</feature>
<protein>
    <submittedName>
        <fullName evidence="3">Uncharacterized protein</fullName>
    </submittedName>
</protein>
<gene>
    <name evidence="3" type="ORF">LEP1GSC047_0670</name>
</gene>
<feature type="transmembrane region" description="Helical" evidence="2">
    <location>
        <begin position="99"/>
        <end position="116"/>
    </location>
</feature>
<evidence type="ECO:0000313" key="4">
    <source>
        <dbReference type="Proteomes" id="UP000018719"/>
    </source>
</evidence>
<keyword evidence="2" id="KW-0472">Membrane</keyword>
<evidence type="ECO:0000313" key="3">
    <source>
        <dbReference type="EMBL" id="EQA37105.1"/>
    </source>
</evidence>
<organism evidence="3 4">
    <name type="scientific">Leptospira inadai serovar Lyme str. 10</name>
    <dbReference type="NCBI Taxonomy" id="1049790"/>
    <lineage>
        <taxon>Bacteria</taxon>
        <taxon>Pseudomonadati</taxon>
        <taxon>Spirochaetota</taxon>
        <taxon>Spirochaetia</taxon>
        <taxon>Leptospirales</taxon>
        <taxon>Leptospiraceae</taxon>
        <taxon>Leptospira</taxon>
    </lineage>
</organism>
<dbReference type="EMBL" id="AHMM02000016">
    <property type="protein sequence ID" value="EQA37105.1"/>
    <property type="molecule type" value="Genomic_DNA"/>
</dbReference>
<name>V6HJP3_9LEPT</name>
<keyword evidence="2" id="KW-0812">Transmembrane</keyword>